<reference evidence="4" key="1">
    <citation type="journal article" date="2019" name="Int. J. Syst. Evol. Microbiol.">
        <title>The Global Catalogue of Microorganisms (GCM) 10K type strain sequencing project: providing services to taxonomists for standard genome sequencing and annotation.</title>
        <authorList>
            <consortium name="The Broad Institute Genomics Platform"/>
            <consortium name="The Broad Institute Genome Sequencing Center for Infectious Disease"/>
            <person name="Wu L."/>
            <person name="Ma J."/>
        </authorList>
    </citation>
    <scope>NUCLEOTIDE SEQUENCE [LARGE SCALE GENOMIC DNA]</scope>
    <source>
        <strain evidence="4">JCM 4816</strain>
    </source>
</reference>
<keyword evidence="2" id="KW-0812">Transmembrane</keyword>
<proteinExistence type="predicted"/>
<keyword evidence="2" id="KW-0472">Membrane</keyword>
<keyword evidence="2" id="KW-1133">Transmembrane helix</keyword>
<evidence type="ECO:0000256" key="2">
    <source>
        <dbReference type="SAM" id="Phobius"/>
    </source>
</evidence>
<evidence type="ECO:0000256" key="1">
    <source>
        <dbReference type="SAM" id="MobiDB-lite"/>
    </source>
</evidence>
<comment type="caution">
    <text evidence="3">The sequence shown here is derived from an EMBL/GenBank/DDBJ whole genome shotgun (WGS) entry which is preliminary data.</text>
</comment>
<feature type="region of interest" description="Disordered" evidence="1">
    <location>
        <begin position="48"/>
        <end position="100"/>
    </location>
</feature>
<dbReference type="Proteomes" id="UP001596174">
    <property type="component" value="Unassembled WGS sequence"/>
</dbReference>
<keyword evidence="4" id="KW-1185">Reference proteome</keyword>
<sequence length="245" mass="24764">MTAPVPPGAPVPGSSQRKLGGLIGAGALVLLIATAGIAGAVLGPSKTKAVAASSPTATSSSSPAVSAPPSTTAPAATPSPSPTTAAPKPTPTATSAAPLPSPSSYLAPASARNKAAGILRANNAYYLAEFNHGVNVVLDRGQPNSYPAFYAWYQKAQTADPQPAMTAFKQADAVFNADDEPQSISDWRDDNVTMTSDMAQMANDGLGVGGPDDASARQRVEADIKQFQKDYAAVVKDADNVAAGK</sequence>
<protein>
    <submittedName>
        <fullName evidence="3">Uncharacterized protein</fullName>
    </submittedName>
</protein>
<organism evidence="3 4">
    <name type="scientific">Streptacidiphilus monticola</name>
    <dbReference type="NCBI Taxonomy" id="2161674"/>
    <lineage>
        <taxon>Bacteria</taxon>
        <taxon>Bacillati</taxon>
        <taxon>Actinomycetota</taxon>
        <taxon>Actinomycetes</taxon>
        <taxon>Kitasatosporales</taxon>
        <taxon>Streptomycetaceae</taxon>
        <taxon>Streptacidiphilus</taxon>
    </lineage>
</organism>
<dbReference type="EMBL" id="JBHSQJ010000104">
    <property type="protein sequence ID" value="MFC5910238.1"/>
    <property type="molecule type" value="Genomic_DNA"/>
</dbReference>
<dbReference type="RefSeq" id="WP_380587045.1">
    <property type="nucleotide sequence ID" value="NZ_JBHSQJ010000104.1"/>
</dbReference>
<feature type="transmembrane region" description="Helical" evidence="2">
    <location>
        <begin position="20"/>
        <end position="42"/>
    </location>
</feature>
<evidence type="ECO:0000313" key="3">
    <source>
        <dbReference type="EMBL" id="MFC5910238.1"/>
    </source>
</evidence>
<accession>A0ABW1G898</accession>
<name>A0ABW1G898_9ACTN</name>
<evidence type="ECO:0000313" key="4">
    <source>
        <dbReference type="Proteomes" id="UP001596174"/>
    </source>
</evidence>
<gene>
    <name evidence="3" type="ORF">ACFP3V_23830</name>
</gene>